<dbReference type="GO" id="GO:0005737">
    <property type="term" value="C:cytoplasm"/>
    <property type="evidence" value="ECO:0007669"/>
    <property type="project" value="TreeGrafter"/>
</dbReference>
<dbReference type="GO" id="GO:0008270">
    <property type="term" value="F:zinc ion binding"/>
    <property type="evidence" value="ECO:0007669"/>
    <property type="project" value="InterPro"/>
</dbReference>
<feature type="binding site" evidence="5">
    <location>
        <position position="148"/>
    </location>
    <ligand>
        <name>Zn(2+)</name>
        <dbReference type="ChEBI" id="CHEBI:29105"/>
        <label>1</label>
    </ligand>
</feature>
<keyword evidence="5" id="KW-0862">Zinc</keyword>
<evidence type="ECO:0000259" key="6">
    <source>
        <dbReference type="Pfam" id="PF12706"/>
    </source>
</evidence>
<dbReference type="Gene3D" id="3.60.15.10">
    <property type="entry name" value="Ribonuclease Z/Hydroxyacylglutathione hydrolase-like"/>
    <property type="match status" value="1"/>
</dbReference>
<keyword evidence="3" id="KW-0595">Phospholipid degradation</keyword>
<dbReference type="EC" id="3.1.4.54" evidence="2"/>
<evidence type="ECO:0000256" key="2">
    <source>
        <dbReference type="ARBA" id="ARBA00012279"/>
    </source>
</evidence>
<evidence type="ECO:0000256" key="4">
    <source>
        <dbReference type="ARBA" id="ARBA00048025"/>
    </source>
</evidence>
<feature type="domain" description="Metallo-beta-lactamase" evidence="6">
    <location>
        <begin position="109"/>
        <end position="313"/>
    </location>
</feature>
<feature type="binding site" evidence="5">
    <location>
        <position position="152"/>
    </location>
    <ligand>
        <name>Zn(2+)</name>
        <dbReference type="ChEBI" id="CHEBI:29105"/>
        <label>2</label>
    </ligand>
</feature>
<feature type="binding site" evidence="5">
    <location>
        <position position="253"/>
    </location>
    <ligand>
        <name>Zn(2+)</name>
        <dbReference type="ChEBI" id="CHEBI:29105"/>
        <label>1</label>
    </ligand>
</feature>
<comment type="similarity">
    <text evidence="1">Belongs to the NAPE-PLD family.</text>
</comment>
<dbReference type="GO" id="GO:0009395">
    <property type="term" value="P:phospholipid catabolic process"/>
    <property type="evidence" value="ECO:0007669"/>
    <property type="project" value="UniProtKB-KW"/>
</dbReference>
<dbReference type="AlphaFoldDB" id="A0A0R3W493"/>
<dbReference type="GO" id="GO:0070290">
    <property type="term" value="F:N-acylphosphatidylethanolamine-specific phospholipase D activity"/>
    <property type="evidence" value="ECO:0007669"/>
    <property type="project" value="UniProtKB-EC"/>
</dbReference>
<proteinExistence type="inferred from homology"/>
<feature type="binding site" evidence="5">
    <location>
        <position position="221"/>
    </location>
    <ligand>
        <name>Zn(2+)</name>
        <dbReference type="ChEBI" id="CHEBI:29105"/>
        <label>1</label>
    </ligand>
</feature>
<evidence type="ECO:0000256" key="1">
    <source>
        <dbReference type="ARBA" id="ARBA00010127"/>
    </source>
</evidence>
<reference evidence="7" key="1">
    <citation type="submission" date="2017-02" db="UniProtKB">
        <authorList>
            <consortium name="WormBaseParasite"/>
        </authorList>
    </citation>
    <scope>IDENTIFICATION</scope>
</reference>
<feature type="binding site" evidence="5">
    <location>
        <position position="312"/>
    </location>
    <ligand>
        <name>Zn(2+)</name>
        <dbReference type="ChEBI" id="CHEBI:29105"/>
        <label>2</label>
    </ligand>
</feature>
<dbReference type="PANTHER" id="PTHR15032:SF4">
    <property type="entry name" value="N-ACYL-PHOSPHATIDYLETHANOLAMINE-HYDROLYZING PHOSPHOLIPASE D"/>
    <property type="match status" value="1"/>
</dbReference>
<feature type="binding site" evidence="5">
    <location>
        <position position="150"/>
    </location>
    <ligand>
        <name>Zn(2+)</name>
        <dbReference type="ChEBI" id="CHEBI:29105"/>
        <label>1</label>
    </ligand>
</feature>
<feature type="binding site" evidence="5">
    <location>
        <position position="153"/>
    </location>
    <ligand>
        <name>Zn(2+)</name>
        <dbReference type="ChEBI" id="CHEBI:29105"/>
        <label>2</label>
    </ligand>
</feature>
<evidence type="ECO:0000256" key="5">
    <source>
        <dbReference type="PIRSR" id="PIRSR038896-51"/>
    </source>
</evidence>
<name>A0A0R3W493_TAEAS</name>
<dbReference type="SUPFAM" id="SSF56281">
    <property type="entry name" value="Metallo-hydrolase/oxidoreductase"/>
    <property type="match status" value="1"/>
</dbReference>
<dbReference type="GO" id="GO:0070292">
    <property type="term" value="P:N-acylphosphatidylethanolamine metabolic process"/>
    <property type="evidence" value="ECO:0007669"/>
    <property type="project" value="TreeGrafter"/>
</dbReference>
<dbReference type="InterPro" id="IPR001279">
    <property type="entry name" value="Metallo-B-lactamas"/>
</dbReference>
<keyword evidence="3" id="KW-1208">Phospholipid metabolism</keyword>
<dbReference type="WBParaSite" id="TASK_0000482001-mRNA-1">
    <property type="protein sequence ID" value="TASK_0000482001-mRNA-1"/>
    <property type="gene ID" value="TASK_0000482001"/>
</dbReference>
<sequence length="366" mass="41870">LRCPLIRVNQQSLMNTEKKAIAIKHNWWGRYANPWDSWTEKRMKAAYYLLTNKPSEEVWPSPSNAELDINLPLVKPVFGPPFVDLNSDCGVRLTWLGHASVLFHLDGANILCDPIFSSRCVVIGPKRYRPMPCQVEDLPRIHVVVISHNHFDHLDLPTVRKLSQCFPDIIWCIPTGCANLIASTINRGKGRRRPRIWEAVWWEERTIGDSGVRLIFTPAQHWSGRNIFFDNDRSLWGSWTFVGPSHRAWFAGDTGYCEAFRDIGERYGPIDVAAIPIGAYTPRNLMRSQHVNPQEAVQIHRDICATHSVGVHWGTFHIGREPYMQPKADLKVALDAVGLTETDFRTLYHGQSLCYRRVPTETLIVE</sequence>
<evidence type="ECO:0000256" key="3">
    <source>
        <dbReference type="ARBA" id="ARBA00022668"/>
    </source>
</evidence>
<dbReference type="InterPro" id="IPR024884">
    <property type="entry name" value="NAPE-PLD"/>
</dbReference>
<protein>
    <recommendedName>
        <fullName evidence="2">N-acetylphosphatidylethanolamine-hydrolyzing phospholipase D</fullName>
        <ecNumber evidence="2">3.1.4.54</ecNumber>
    </recommendedName>
</protein>
<keyword evidence="3" id="KW-0443">Lipid metabolism</keyword>
<comment type="catalytic activity">
    <reaction evidence="4">
        <text>N-(5Z,8Z,11Z,14Z-eicosatetraenoyl)-1,2-di-(9Z-octadecenoyl)-sn-glycero-3-phosphoethanolamine + H2O = N-(5Z,8Z,11Z,14Z-eicosatetraenoyl)-ethanolamine + 1,2-di-(9Z-octadecenoyl)-sn-glycero-3-phosphate + H(+)</text>
        <dbReference type="Rhea" id="RHEA:45528"/>
        <dbReference type="ChEBI" id="CHEBI:2700"/>
        <dbReference type="ChEBI" id="CHEBI:15377"/>
        <dbReference type="ChEBI" id="CHEBI:15378"/>
        <dbReference type="ChEBI" id="CHEBI:74546"/>
        <dbReference type="ChEBI" id="CHEBI:85277"/>
    </reaction>
    <physiologicalReaction direction="left-to-right" evidence="4">
        <dbReference type="Rhea" id="RHEA:45529"/>
    </physiologicalReaction>
</comment>
<evidence type="ECO:0000313" key="7">
    <source>
        <dbReference type="WBParaSite" id="TASK_0000482001-mRNA-1"/>
    </source>
</evidence>
<feature type="binding site" evidence="5">
    <location>
        <position position="253"/>
    </location>
    <ligand>
        <name>Zn(2+)</name>
        <dbReference type="ChEBI" id="CHEBI:29105"/>
        <label>2</label>
    </ligand>
</feature>
<keyword evidence="5" id="KW-0479">Metal-binding</keyword>
<comment type="cofactor">
    <cofactor evidence="5">
        <name>Zn(2+)</name>
        <dbReference type="ChEBI" id="CHEBI:29105"/>
    </cofactor>
    <text evidence="5">Binds 2 zinc divalent cations per subunit.</text>
</comment>
<dbReference type="PANTHER" id="PTHR15032">
    <property type="entry name" value="N-ACYL-PHOSPHATIDYLETHANOLAMINE-HYDROLYZING PHOSPHOLIPASE D"/>
    <property type="match status" value="1"/>
</dbReference>
<dbReference type="InterPro" id="IPR036866">
    <property type="entry name" value="RibonucZ/Hydroxyglut_hydro"/>
</dbReference>
<accession>A0A0R3W493</accession>
<dbReference type="GO" id="GO:0070291">
    <property type="term" value="P:N-acylethanolamine metabolic process"/>
    <property type="evidence" value="ECO:0007669"/>
    <property type="project" value="TreeGrafter"/>
</dbReference>
<dbReference type="Pfam" id="PF12706">
    <property type="entry name" value="Lactamase_B_2"/>
    <property type="match status" value="1"/>
</dbReference>
<keyword evidence="3" id="KW-0442">Lipid degradation</keyword>
<dbReference type="PIRSF" id="PIRSF038896">
    <property type="entry name" value="NAPE-PLD"/>
    <property type="match status" value="1"/>
</dbReference>
<organism evidence="7">
    <name type="scientific">Taenia asiatica</name>
    <name type="common">Asian tapeworm</name>
    <dbReference type="NCBI Taxonomy" id="60517"/>
    <lineage>
        <taxon>Eukaryota</taxon>
        <taxon>Metazoa</taxon>
        <taxon>Spiralia</taxon>
        <taxon>Lophotrochozoa</taxon>
        <taxon>Platyhelminthes</taxon>
        <taxon>Cestoda</taxon>
        <taxon>Eucestoda</taxon>
        <taxon>Cyclophyllidea</taxon>
        <taxon>Taeniidae</taxon>
        <taxon>Taenia</taxon>
    </lineage>
</organism>